<feature type="compositionally biased region" description="Pro residues" evidence="1">
    <location>
        <begin position="1658"/>
        <end position="1667"/>
    </location>
</feature>
<feature type="compositionally biased region" description="Pro residues" evidence="1">
    <location>
        <begin position="927"/>
        <end position="945"/>
    </location>
</feature>
<feature type="compositionally biased region" description="Polar residues" evidence="1">
    <location>
        <begin position="2195"/>
        <end position="2212"/>
    </location>
</feature>
<feature type="compositionally biased region" description="Low complexity" evidence="1">
    <location>
        <begin position="1416"/>
        <end position="1431"/>
    </location>
</feature>
<feature type="compositionally biased region" description="Low complexity" evidence="1">
    <location>
        <begin position="761"/>
        <end position="785"/>
    </location>
</feature>
<feature type="region of interest" description="Disordered" evidence="1">
    <location>
        <begin position="1"/>
        <end position="150"/>
    </location>
</feature>
<feature type="region of interest" description="Disordered" evidence="1">
    <location>
        <begin position="1649"/>
        <end position="2302"/>
    </location>
</feature>
<feature type="compositionally biased region" description="Low complexity" evidence="1">
    <location>
        <begin position="43"/>
        <end position="52"/>
    </location>
</feature>
<protein>
    <submittedName>
        <fullName evidence="2">Uncharacterized protein</fullName>
    </submittedName>
</protein>
<evidence type="ECO:0000256" key="1">
    <source>
        <dbReference type="SAM" id="MobiDB-lite"/>
    </source>
</evidence>
<feature type="region of interest" description="Disordered" evidence="1">
    <location>
        <begin position="448"/>
        <end position="499"/>
    </location>
</feature>
<feature type="compositionally biased region" description="Polar residues" evidence="1">
    <location>
        <begin position="459"/>
        <end position="471"/>
    </location>
</feature>
<feature type="compositionally biased region" description="Low complexity" evidence="1">
    <location>
        <begin position="1714"/>
        <end position="1728"/>
    </location>
</feature>
<feature type="compositionally biased region" description="Basic and acidic residues" evidence="1">
    <location>
        <begin position="2094"/>
        <end position="2103"/>
    </location>
</feature>
<feature type="compositionally biased region" description="Polar residues" evidence="1">
    <location>
        <begin position="1796"/>
        <end position="1810"/>
    </location>
</feature>
<feature type="compositionally biased region" description="Basic and acidic residues" evidence="1">
    <location>
        <begin position="1450"/>
        <end position="1468"/>
    </location>
</feature>
<dbReference type="Proteomes" id="UP000815325">
    <property type="component" value="Unassembled WGS sequence"/>
</dbReference>
<feature type="compositionally biased region" description="Low complexity" evidence="1">
    <location>
        <begin position="1284"/>
        <end position="1303"/>
    </location>
</feature>
<feature type="compositionally biased region" description="Basic and acidic residues" evidence="1">
    <location>
        <begin position="1033"/>
        <end position="1051"/>
    </location>
</feature>
<name>A0ABQ7G583_DUNSA</name>
<feature type="compositionally biased region" description="Low complexity" evidence="1">
    <location>
        <begin position="1211"/>
        <end position="1238"/>
    </location>
</feature>
<feature type="compositionally biased region" description="Polar residues" evidence="1">
    <location>
        <begin position="1729"/>
        <end position="1744"/>
    </location>
</feature>
<feature type="compositionally biased region" description="Polar residues" evidence="1">
    <location>
        <begin position="1973"/>
        <end position="1983"/>
    </location>
</feature>
<feature type="compositionally biased region" description="Polar residues" evidence="1">
    <location>
        <begin position="2009"/>
        <end position="2025"/>
    </location>
</feature>
<evidence type="ECO:0000313" key="2">
    <source>
        <dbReference type="EMBL" id="KAF5829754.1"/>
    </source>
</evidence>
<feature type="compositionally biased region" description="Low complexity" evidence="1">
    <location>
        <begin position="179"/>
        <end position="202"/>
    </location>
</feature>
<accession>A0ABQ7G583</accession>
<feature type="compositionally biased region" description="Low complexity" evidence="1">
    <location>
        <begin position="1"/>
        <end position="12"/>
    </location>
</feature>
<feature type="compositionally biased region" description="Low complexity" evidence="1">
    <location>
        <begin position="952"/>
        <end position="961"/>
    </location>
</feature>
<reference evidence="2" key="1">
    <citation type="submission" date="2017-08" db="EMBL/GenBank/DDBJ databases">
        <authorList>
            <person name="Polle J.E."/>
            <person name="Barry K."/>
            <person name="Cushman J."/>
            <person name="Schmutz J."/>
            <person name="Tran D."/>
            <person name="Hathwaick L.T."/>
            <person name="Yim W.C."/>
            <person name="Jenkins J."/>
            <person name="Mckie-Krisberg Z.M."/>
            <person name="Prochnik S."/>
            <person name="Lindquist E."/>
            <person name="Dockter R.B."/>
            <person name="Adam C."/>
            <person name="Molina H."/>
            <person name="Bunkerborg J."/>
            <person name="Jin E."/>
            <person name="Buchheim M."/>
            <person name="Magnuson J."/>
        </authorList>
    </citation>
    <scope>NUCLEOTIDE SEQUENCE</scope>
    <source>
        <strain evidence="2">CCAP 19/18</strain>
    </source>
</reference>
<comment type="caution">
    <text evidence="2">The sequence shown here is derived from an EMBL/GenBank/DDBJ whole genome shotgun (WGS) entry which is preliminary data.</text>
</comment>
<feature type="region of interest" description="Disordered" evidence="1">
    <location>
        <begin position="165"/>
        <end position="299"/>
    </location>
</feature>
<feature type="compositionally biased region" description="Acidic residues" evidence="1">
    <location>
        <begin position="114"/>
        <end position="123"/>
    </location>
</feature>
<feature type="compositionally biased region" description="Low complexity" evidence="1">
    <location>
        <begin position="2261"/>
        <end position="2285"/>
    </location>
</feature>
<feature type="compositionally biased region" description="Low complexity" evidence="1">
    <location>
        <begin position="124"/>
        <end position="134"/>
    </location>
</feature>
<feature type="compositionally biased region" description="Low complexity" evidence="1">
    <location>
        <begin position="1951"/>
        <end position="1960"/>
    </location>
</feature>
<feature type="region of interest" description="Disordered" evidence="1">
    <location>
        <begin position="328"/>
        <end position="374"/>
    </location>
</feature>
<feature type="region of interest" description="Disordered" evidence="1">
    <location>
        <begin position="761"/>
        <end position="787"/>
    </location>
</feature>
<feature type="compositionally biased region" description="Gly residues" evidence="1">
    <location>
        <begin position="1155"/>
        <end position="1173"/>
    </location>
</feature>
<feature type="compositionally biased region" description="Basic residues" evidence="1">
    <location>
        <begin position="413"/>
        <end position="422"/>
    </location>
</feature>
<evidence type="ECO:0000313" key="3">
    <source>
        <dbReference type="Proteomes" id="UP000815325"/>
    </source>
</evidence>
<feature type="compositionally biased region" description="Polar residues" evidence="1">
    <location>
        <begin position="2245"/>
        <end position="2259"/>
    </location>
</feature>
<organism evidence="2 3">
    <name type="scientific">Dunaliella salina</name>
    <name type="common">Green alga</name>
    <name type="synonym">Protococcus salinus</name>
    <dbReference type="NCBI Taxonomy" id="3046"/>
    <lineage>
        <taxon>Eukaryota</taxon>
        <taxon>Viridiplantae</taxon>
        <taxon>Chlorophyta</taxon>
        <taxon>core chlorophytes</taxon>
        <taxon>Chlorophyceae</taxon>
        <taxon>CS clade</taxon>
        <taxon>Chlamydomonadales</taxon>
        <taxon>Dunaliellaceae</taxon>
        <taxon>Dunaliella</taxon>
    </lineage>
</organism>
<feature type="compositionally biased region" description="Low complexity" evidence="1">
    <location>
        <begin position="82"/>
        <end position="100"/>
    </location>
</feature>
<feature type="compositionally biased region" description="Pro residues" evidence="1">
    <location>
        <begin position="1680"/>
        <end position="1693"/>
    </location>
</feature>
<feature type="compositionally biased region" description="Gly residues" evidence="1">
    <location>
        <begin position="2333"/>
        <end position="2348"/>
    </location>
</feature>
<sequence length="2348" mass="240539">MEDSAAAAAAAAPPAPSATGLGWRLQPAPAAPAGAEEAEESDAAAAAAAAAAPPAPSATGLGWRLQPAPAAPKEEQEEAEDSAAAAVAAAAVAAAPAPSATGLGWRLQPAPAAPEEEQEEAEDSAAAAAAAAPPVRGAGWHSQSAPAASFAAREEVREAVLGAAPPIPSALAPGGHLQPAAASAPVQPAAALAISTAAAPSTDSLSVRGGVAQLQQQQQQQPASPLTAGPEAPLPSTPTLSAPSFGVRVTFPPTPLTAVTSPQQQPPPFHHHQQQHYQRATTPAAADQQQATPHALQQQQHAPLLTLAALQNLVGELSSLATVGARRASDPAPLLEGQGEDNMSGTSGGHQGSDLSHTAPSRFPLSRSSGTQVHKQRLLMAPPPLPDLEHPRLRTRPHDHVAPKVAALGGERARHKKSSGRKAQREATATAPAATLFALQQVQQQQQESSTLAPDVSTRIATTNAGSTPKNLGSRHRRKHGTHSHSHTQPTAPSHPLQHLTPTQVSSQLQELLQAVQPTPSHTAQDQTLISPNRDRAAAPNLHAHAQTRGLDGHQHWSPSKTPQQQYSPGVGPHLSGHLTHDPSTDGLSWRGSEAGGDLEGQQEWQRIQALLHRAQYLAGKLLRRRRSGAPSSSASSASVASAPSSFSDSSGDINISSSNSSSSDGERGEKARAAARQQHNSFGFPASPPFDFKLRDTPVLQPPFQQEEGLLSSHSSINSSITLGAVAPAPASLDPLGVAHPPWGLPNPLFKAPPTFSDVLPSGASATSSASSSVTSGSRSPSLVPSRCCSRRGSLAGIGWGPVSPAAEEVGSMQMDLQAASALRERLHSSLLLALRGSVRGSNAPLVSSMGKGAGIDGVLPAAGLPHSPLRPTTSYKNPLFDSPHAHRKYPNAERTTEHGVSSDSAAEDSPRGSRPLAFSPLASPRIPPPPPFLTPSVAPPASPLPRRRPFTTAEAAPIAPASPAPAPAAVGATPRPTTSTPPITLPTASAAAAQAEADAAGPLAWPSTPAPKEEAAAVGGTEGHASAAGGREGKSSTEAGAEWHGEGRKAGGPPKSALPSLATGVGDLGDKAPAASAGTEVHTAPPRGAAAANGEDDGNGDEPPASVRIADGEQNDGSNNPVPLPSRLGARAATPPASRLPAKQPSARLRLDFGGGRGTGSAGAAGGGGEEPGSQRTPPVSKGGSPAQPGKEEPGHRVLSPSRAAAQKPSGTASMSPATPSTSGAARATAVEGGAATSPRTPATPGTLTRSCSSTKGRSRIPTPPKHEPTTPHGALPVVHGSSSIPSPFAAAATAAPLPSAHTRRHTGSTSSTPSPSAAAGLQTSHAANAAAPLPCPPIGLSPALQNLLFASDSESDSNGGSGGKPRQQQGILTPGRLSWRTEGEAGAPFSVSVGGPQAGRQGATRGRPESAWSLPSLGLPSSSSTSSSRQTSDADEQQQQYQPQHVSIKEGVEEVGGRGRAERRARGFGSIVGDDIVGEDPEGLILQPQQRANKQPPVPRLQSPWKRAHGRERQDKGELEEGLEKGSPRFEVFGSASPPSLEPSPPSREGWTGGWRELRSSCLVGATPDITTTTAAAAAAAAAASAKRMVALGAASGRSEPGTFAAATPASAPAGAKAGATVAGCGSSSSSINDLDEDALSSEAHRLSQFIIATPPTPPPPPQRPSDSYAALHARATPPPLSVPATPAAPEPYSIISISSPSTGDHLAHYSPSAATSPDAPAVSPFSPTTGAARGRSSNPGSRRASISPRTAGGARQQGSYAAAAAGVQERGASNPGSRRTSASPHTAAGTHAQGSNPGSRRTSTSPRAAAGAHEQGSYASQLARRRSPPPAVAVPPSPRSPRPRCSVCSPRTVQLQQQQEQQHHKHAFAGTATAHGLPSPPALRRPISRNSSSIGAPSDAPTSPPSMLTRSTTSLATTPRPLTTQQHQQARQQQQLQQRQQLKEQQRAVAAAAAAALRRSKPAPRVTPERQQQQPQLTRTKPHGTGAAAAAAATSPQGAPFGAPTQASQHLLNGSAGSQEGDQPRAHTVQQQQQQQAWDDGGWFFDDSDGSLPTTTHLPQLELSVPPAASLPSAAHSVSPKSSMAADHQQQQHEEEQAEQHQPWQEEEEQQQPIASVEERPKPSPVRTRFVRQRTAGAPQGQQREHDPNPQQQGPLLPSSRPLRDHPQQADGSEVQQQTHLLPQHGPSPLDGSQEQQQAVTSTPTSARSRFVRRKSFPAEPQQGEGEQQWQQQQQQQQQQPSPAIQLPTSGQRHQLPQPAVATAPPAAGNNRPQQHGQQQQPAGTASALGAKGRGAGGIVRGSLVSAAVREIESSWVAPTEGALRAGRGRGGSSGQGRGGPRWR</sequence>
<feature type="compositionally biased region" description="Low complexity" evidence="1">
    <location>
        <begin position="2226"/>
        <end position="2244"/>
    </location>
</feature>
<feature type="compositionally biased region" description="Basic and acidic residues" evidence="1">
    <location>
        <begin position="1514"/>
        <end position="1531"/>
    </location>
</feature>
<feature type="region of interest" description="Disordered" evidence="1">
    <location>
        <begin position="550"/>
        <end position="597"/>
    </location>
</feature>
<feature type="compositionally biased region" description="Low complexity" evidence="1">
    <location>
        <begin position="1929"/>
        <end position="1944"/>
    </location>
</feature>
<feature type="compositionally biased region" description="Polar residues" evidence="1">
    <location>
        <begin position="557"/>
        <end position="568"/>
    </location>
</feature>
<feature type="compositionally biased region" description="Low complexity" evidence="1">
    <location>
        <begin position="2067"/>
        <end position="2084"/>
    </location>
</feature>
<gene>
    <name evidence="2" type="ORF">DUNSADRAFT_15553</name>
</gene>
<dbReference type="EMBL" id="MU070118">
    <property type="protein sequence ID" value="KAF5829754.1"/>
    <property type="molecule type" value="Genomic_DNA"/>
</dbReference>
<feature type="compositionally biased region" description="Low complexity" evidence="1">
    <location>
        <begin position="1755"/>
        <end position="1769"/>
    </location>
</feature>
<feature type="compositionally biased region" description="Polar residues" evidence="1">
    <location>
        <begin position="1778"/>
        <end position="1788"/>
    </location>
</feature>
<feature type="compositionally biased region" description="Low complexity" evidence="1">
    <location>
        <begin position="1310"/>
        <end position="1335"/>
    </location>
</feature>
<feature type="compositionally biased region" description="Low complexity" evidence="1">
    <location>
        <begin position="629"/>
        <end position="664"/>
    </location>
</feature>
<feature type="region of interest" description="Disordered" evidence="1">
    <location>
        <begin position="2317"/>
        <end position="2348"/>
    </location>
</feature>
<feature type="compositionally biased region" description="Polar residues" evidence="1">
    <location>
        <begin position="2174"/>
        <end position="2185"/>
    </location>
</feature>
<reference evidence="2" key="2">
    <citation type="submission" date="2020-06" db="EMBL/GenBank/DDBJ databases">
        <authorList>
            <consortium name="DOE Joint Genome Institute"/>
            <person name="Calhoun S."/>
            <person name="Polle J.E."/>
            <person name="Mckie-Krisberg Z."/>
            <person name="Prochnik S."/>
            <person name="Neofotis P."/>
            <person name="Yim W.C."/>
            <person name="Hathwaik L.T."/>
            <person name="Jenkins J."/>
            <person name="Molina H."/>
            <person name="Bunkenborg J."/>
            <person name="Grigoriev I.V."/>
            <person name="Barry K."/>
            <person name="Schmutz J."/>
            <person name="Jin E."/>
            <person name="Cushman J.C."/>
            <person name="Magnuson J.K."/>
        </authorList>
    </citation>
    <scope>NUCLEOTIDE SEQUENCE</scope>
    <source>
        <strain evidence="2">CCAP 19/18</strain>
    </source>
</reference>
<proteinExistence type="predicted"/>
<feature type="compositionally biased region" description="Basic residues" evidence="1">
    <location>
        <begin position="473"/>
        <end position="486"/>
    </location>
</feature>
<feature type="compositionally biased region" description="Polar residues" evidence="1">
    <location>
        <begin position="1909"/>
        <end position="1928"/>
    </location>
</feature>
<feature type="compositionally biased region" description="Low complexity" evidence="1">
    <location>
        <begin position="2034"/>
        <end position="2049"/>
    </location>
</feature>
<feature type="region of interest" description="Disordered" evidence="1">
    <location>
        <begin position="405"/>
        <end position="429"/>
    </location>
</feature>
<feature type="compositionally biased region" description="Pro residues" evidence="1">
    <location>
        <begin position="1832"/>
        <end position="1844"/>
    </location>
</feature>
<feature type="compositionally biased region" description="Polar residues" evidence="1">
    <location>
        <begin position="1240"/>
        <end position="1258"/>
    </location>
</feature>
<feature type="region of interest" description="Disordered" evidence="1">
    <location>
        <begin position="868"/>
        <end position="1557"/>
    </location>
</feature>
<keyword evidence="3" id="KW-1185">Reference proteome</keyword>
<feature type="compositionally biased region" description="Low complexity" evidence="1">
    <location>
        <begin position="969"/>
        <end position="1006"/>
    </location>
</feature>
<feature type="compositionally biased region" description="Low complexity" evidence="1">
    <location>
        <begin position="275"/>
        <end position="299"/>
    </location>
</feature>
<feature type="region of interest" description="Disordered" evidence="1">
    <location>
        <begin position="628"/>
        <end position="689"/>
    </location>
</feature>
<dbReference type="EMBL" id="MU070118">
    <property type="protein sequence ID" value="KAF5829753.1"/>
    <property type="molecule type" value="Genomic_DNA"/>
</dbReference>
<feature type="compositionally biased region" description="Low complexity" evidence="1">
    <location>
        <begin position="1847"/>
        <end position="1864"/>
    </location>
</feature>